<comment type="caution">
    <text evidence="1">The sequence shown here is derived from an EMBL/GenBank/DDBJ whole genome shotgun (WGS) entry which is preliminary data.</text>
</comment>
<evidence type="ECO:0000313" key="2">
    <source>
        <dbReference type="Proteomes" id="UP001151699"/>
    </source>
</evidence>
<keyword evidence="2" id="KW-1185">Reference proteome</keyword>
<proteinExistence type="predicted"/>
<organism evidence="1 2">
    <name type="scientific">Pseudolycoriella hygida</name>
    <dbReference type="NCBI Taxonomy" id="35572"/>
    <lineage>
        <taxon>Eukaryota</taxon>
        <taxon>Metazoa</taxon>
        <taxon>Ecdysozoa</taxon>
        <taxon>Arthropoda</taxon>
        <taxon>Hexapoda</taxon>
        <taxon>Insecta</taxon>
        <taxon>Pterygota</taxon>
        <taxon>Neoptera</taxon>
        <taxon>Endopterygota</taxon>
        <taxon>Diptera</taxon>
        <taxon>Nematocera</taxon>
        <taxon>Sciaroidea</taxon>
        <taxon>Sciaridae</taxon>
        <taxon>Pseudolycoriella</taxon>
    </lineage>
</organism>
<dbReference type="Proteomes" id="UP001151699">
    <property type="component" value="Unassembled WGS sequence"/>
</dbReference>
<sequence length="21" mass="2482">MANMAVSRIKREFKEVINSEE</sequence>
<accession>A0A9Q0MHV9</accession>
<evidence type="ECO:0000313" key="1">
    <source>
        <dbReference type="EMBL" id="KAJ6619820.1"/>
    </source>
</evidence>
<dbReference type="AlphaFoldDB" id="A0A9Q0MHV9"/>
<gene>
    <name evidence="1" type="ORF">Bhyg_17678</name>
</gene>
<feature type="non-terminal residue" evidence="1">
    <location>
        <position position="21"/>
    </location>
</feature>
<name>A0A9Q0MHV9_9DIPT</name>
<protein>
    <submittedName>
        <fullName evidence="1">Uncharacterized protein</fullName>
    </submittedName>
</protein>
<dbReference type="EMBL" id="WJQU01004075">
    <property type="protein sequence ID" value="KAJ6619820.1"/>
    <property type="molecule type" value="Genomic_DNA"/>
</dbReference>
<reference evidence="1" key="1">
    <citation type="submission" date="2022-07" db="EMBL/GenBank/DDBJ databases">
        <authorList>
            <person name="Trinca V."/>
            <person name="Uliana J.V.C."/>
            <person name="Torres T.T."/>
            <person name="Ward R.J."/>
            <person name="Monesi N."/>
        </authorList>
    </citation>
    <scope>NUCLEOTIDE SEQUENCE</scope>
    <source>
        <strain evidence="1">HSMRA1968</strain>
        <tissue evidence="1">Whole embryos</tissue>
    </source>
</reference>